<keyword evidence="1" id="KW-1133">Transmembrane helix</keyword>
<organism evidence="2 3">
    <name type="scientific">Pseudobacteroides cellulosolvens ATCC 35603 = DSM 2933</name>
    <dbReference type="NCBI Taxonomy" id="398512"/>
    <lineage>
        <taxon>Bacteria</taxon>
        <taxon>Bacillati</taxon>
        <taxon>Bacillota</taxon>
        <taxon>Clostridia</taxon>
        <taxon>Eubacteriales</taxon>
        <taxon>Oscillospiraceae</taxon>
        <taxon>Pseudobacteroides</taxon>
    </lineage>
</organism>
<keyword evidence="3" id="KW-1185">Reference proteome</keyword>
<name>A0A0L6JXE1_9FIRM</name>
<dbReference type="RefSeq" id="WP_201781981.1">
    <property type="nucleotide sequence ID" value="NZ_JQKC01000038.1"/>
</dbReference>
<keyword evidence="1" id="KW-0812">Transmembrane</keyword>
<feature type="transmembrane region" description="Helical" evidence="1">
    <location>
        <begin position="30"/>
        <end position="50"/>
    </location>
</feature>
<keyword evidence="1" id="KW-0472">Membrane</keyword>
<dbReference type="PATRIC" id="fig|398512.5.peg.5784"/>
<feature type="transmembrane region" description="Helical" evidence="1">
    <location>
        <begin position="57"/>
        <end position="77"/>
    </location>
</feature>
<sequence>MSDFNTNFEPDSSDGFTTGINMVPEVRSNIFLGFIGGLASSIIGAGLWAGITILTGYQIGFMAIGVGFLVGMCIRVLGKGNTLAYGVMGAVFALLGCMLGNILSMYGVYAKELHVTIGEAYNQLIGPIDILKETFQVMDLLFYGLAVYEGFKFSIFNR</sequence>
<feature type="transmembrane region" description="Helical" evidence="1">
    <location>
        <begin position="83"/>
        <end position="103"/>
    </location>
</feature>
<accession>A0A0L6JXE1</accession>
<comment type="caution">
    <text evidence="2">The sequence shown here is derived from an EMBL/GenBank/DDBJ whole genome shotgun (WGS) entry which is preliminary data.</text>
</comment>
<proteinExistence type="predicted"/>
<dbReference type="eggNOG" id="ENOG5030IZT">
    <property type="taxonomic scope" value="Bacteria"/>
</dbReference>
<protein>
    <submittedName>
        <fullName evidence="2">Uncharacterized protein</fullName>
    </submittedName>
</protein>
<evidence type="ECO:0000256" key="1">
    <source>
        <dbReference type="SAM" id="Phobius"/>
    </source>
</evidence>
<dbReference type="STRING" id="398512.Bccel_5512"/>
<dbReference type="EMBL" id="LGTC01000001">
    <property type="protein sequence ID" value="KNY30235.1"/>
    <property type="molecule type" value="Genomic_DNA"/>
</dbReference>
<evidence type="ECO:0000313" key="3">
    <source>
        <dbReference type="Proteomes" id="UP000036923"/>
    </source>
</evidence>
<gene>
    <name evidence="2" type="ORF">Bccel_5512</name>
</gene>
<evidence type="ECO:0000313" key="2">
    <source>
        <dbReference type="EMBL" id="KNY30235.1"/>
    </source>
</evidence>
<dbReference type="Proteomes" id="UP000036923">
    <property type="component" value="Unassembled WGS sequence"/>
</dbReference>
<dbReference type="AlphaFoldDB" id="A0A0L6JXE1"/>
<reference evidence="3" key="1">
    <citation type="submission" date="2015-07" db="EMBL/GenBank/DDBJ databases">
        <title>Near-Complete Genome Sequence of the Cellulolytic Bacterium Bacteroides (Pseudobacteroides) cellulosolvens ATCC 35603.</title>
        <authorList>
            <person name="Dassa B."/>
            <person name="Utturkar S.M."/>
            <person name="Klingeman D.M."/>
            <person name="Hurt R.A."/>
            <person name="Keller M."/>
            <person name="Xu J."/>
            <person name="Reddy Y.H.K."/>
            <person name="Borovok I."/>
            <person name="Grinberg I.R."/>
            <person name="Lamed R."/>
            <person name="Zhivin O."/>
            <person name="Bayer E.A."/>
            <person name="Brown S.D."/>
        </authorList>
    </citation>
    <scope>NUCLEOTIDE SEQUENCE [LARGE SCALE GENOMIC DNA]</scope>
    <source>
        <strain evidence="3">DSM 2933</strain>
    </source>
</reference>